<dbReference type="InterPro" id="IPR024061">
    <property type="entry name" value="NDT80_DNA-bd_dom"/>
</dbReference>
<evidence type="ECO:0000256" key="3">
    <source>
        <dbReference type="SAM" id="MobiDB-lite"/>
    </source>
</evidence>
<evidence type="ECO:0000259" key="4">
    <source>
        <dbReference type="PROSITE" id="PS51517"/>
    </source>
</evidence>
<proteinExistence type="predicted"/>
<feature type="region of interest" description="Disordered" evidence="3">
    <location>
        <begin position="519"/>
        <end position="614"/>
    </location>
</feature>
<feature type="compositionally biased region" description="Polar residues" evidence="3">
    <location>
        <begin position="9"/>
        <end position="22"/>
    </location>
</feature>
<dbReference type="OrthoDB" id="2288358at2759"/>
<dbReference type="AlphaFoldDB" id="A0A9N9B8C0"/>
<dbReference type="Pfam" id="PF05224">
    <property type="entry name" value="NDT80_PhoG"/>
    <property type="match status" value="1"/>
</dbReference>
<evidence type="ECO:0000256" key="1">
    <source>
        <dbReference type="ARBA" id="ARBA00023125"/>
    </source>
</evidence>
<feature type="region of interest" description="Disordered" evidence="3">
    <location>
        <begin position="434"/>
        <end position="487"/>
    </location>
</feature>
<evidence type="ECO:0000313" key="5">
    <source>
        <dbReference type="EMBL" id="CAG8554987.1"/>
    </source>
</evidence>
<dbReference type="PROSITE" id="PS51517">
    <property type="entry name" value="NDT80"/>
    <property type="match status" value="1"/>
</dbReference>
<gene>
    <name evidence="5" type="ORF">AMORRO_LOCUS5749</name>
</gene>
<organism evidence="5 6">
    <name type="scientific">Acaulospora morrowiae</name>
    <dbReference type="NCBI Taxonomy" id="94023"/>
    <lineage>
        <taxon>Eukaryota</taxon>
        <taxon>Fungi</taxon>
        <taxon>Fungi incertae sedis</taxon>
        <taxon>Mucoromycota</taxon>
        <taxon>Glomeromycotina</taxon>
        <taxon>Glomeromycetes</taxon>
        <taxon>Diversisporales</taxon>
        <taxon>Acaulosporaceae</taxon>
        <taxon>Acaulospora</taxon>
    </lineage>
</organism>
<dbReference type="InterPro" id="IPR052605">
    <property type="entry name" value="Fungal_trans_regulator"/>
</dbReference>
<name>A0A9N9B8C0_9GLOM</name>
<protein>
    <submittedName>
        <fullName evidence="5">11961_t:CDS:1</fullName>
    </submittedName>
</protein>
<dbReference type="GO" id="GO:0045944">
    <property type="term" value="P:positive regulation of transcription by RNA polymerase II"/>
    <property type="evidence" value="ECO:0007669"/>
    <property type="project" value="TreeGrafter"/>
</dbReference>
<comment type="caution">
    <text evidence="5">The sequence shown here is derived from an EMBL/GenBank/DDBJ whole genome shotgun (WGS) entry which is preliminary data.</text>
</comment>
<dbReference type="GO" id="GO:0003677">
    <property type="term" value="F:DNA binding"/>
    <property type="evidence" value="ECO:0007669"/>
    <property type="project" value="UniProtKB-KW"/>
</dbReference>
<feature type="compositionally biased region" description="Polar residues" evidence="3">
    <location>
        <begin position="434"/>
        <end position="453"/>
    </location>
</feature>
<dbReference type="GO" id="GO:0000228">
    <property type="term" value="C:nuclear chromosome"/>
    <property type="evidence" value="ECO:0007669"/>
    <property type="project" value="TreeGrafter"/>
</dbReference>
<feature type="compositionally biased region" description="Basic and acidic residues" evidence="3">
    <location>
        <begin position="574"/>
        <end position="588"/>
    </location>
</feature>
<feature type="region of interest" description="Disordered" evidence="3">
    <location>
        <begin position="1"/>
        <end position="50"/>
    </location>
</feature>
<dbReference type="PANTHER" id="PTHR35144">
    <property type="entry name" value="MEIOSIS-SPECIFIC TRANSCRIPTION FACTOR NDT80"/>
    <property type="match status" value="1"/>
</dbReference>
<dbReference type="GO" id="GO:0003700">
    <property type="term" value="F:DNA-binding transcription factor activity"/>
    <property type="evidence" value="ECO:0007669"/>
    <property type="project" value="UniProtKB-UniRule"/>
</dbReference>
<feature type="DNA-binding region" description="NDT80" evidence="2">
    <location>
        <begin position="97"/>
        <end position="349"/>
    </location>
</feature>
<dbReference type="EMBL" id="CAJVPV010003580">
    <property type="protein sequence ID" value="CAG8554987.1"/>
    <property type="molecule type" value="Genomic_DNA"/>
</dbReference>
<dbReference type="Gene3D" id="2.60.40.1390">
    <property type="entry name" value="NDT80 DNA-binding domain"/>
    <property type="match status" value="1"/>
</dbReference>
<reference evidence="5" key="1">
    <citation type="submission" date="2021-06" db="EMBL/GenBank/DDBJ databases">
        <authorList>
            <person name="Kallberg Y."/>
            <person name="Tangrot J."/>
            <person name="Rosling A."/>
        </authorList>
    </citation>
    <scope>NUCLEOTIDE SEQUENCE</scope>
    <source>
        <strain evidence="5">CL551</strain>
    </source>
</reference>
<sequence length="614" mass="67592">MNITEEKWSMQQNPQVPQSPHQTHPPLSPQMSSISTEPFMPPFPYEGQTPQAQIQNPQMQANDGNNVIVTPKQEIATPQSFVAMPAPVTRQNVGSPVTSTASNPVPPEQKIDNRRAFTTSSFHAAPFQSTAVRKRRDNTVNFSDVGSFFLQTQQHFNLYSTDRTTSYKICINSKVDRGFFLADNDWTCYRRNYFQISSAFSVTCASHPLKEPDVQCLIEANGQFLPVTQFSLGISARVSNSDKKIDLVQHTPKRDKGPQMVPLPKPIRPGGNLNLSSVGSNSNLVTFERIQFKTATANNGKRRAAQQYYVIIIELYAQTESCDNYLVATTVSAPLVVRGRSPGHYADSSERFSPMAMHPSYPNDGRHHMNFPHSGPNGSPGMISADFSGPHYPGAYGQYPPFQGFSQIMIPTNPTTSEASPFHQHQPHYIVHNMSQTGDSQNNDMFNNHNIDPNNLEVPTATSSAFSNYESRPASANPTSDGKPPLMKIEIPQTSQLSNHPLTSPAFHSQEYVEGFHVYNHNGHPANAAATQNGGYHSDSEQNNSNGSSKQLESAQENPIDERSEIDSPQLNNEKTDPSDDSKSDDASSKSPLSASENRNVTIPTTPNQGKASA</sequence>
<evidence type="ECO:0000256" key="2">
    <source>
        <dbReference type="PROSITE-ProRule" id="PRU00850"/>
    </source>
</evidence>
<dbReference type="SUPFAM" id="SSF49417">
    <property type="entry name" value="p53-like transcription factors"/>
    <property type="match status" value="1"/>
</dbReference>
<keyword evidence="1 2" id="KW-0238">DNA-binding</keyword>
<feature type="compositionally biased region" description="Polar residues" evidence="3">
    <location>
        <begin position="460"/>
        <end position="480"/>
    </location>
</feature>
<feature type="compositionally biased region" description="Polar residues" evidence="3">
    <location>
        <begin position="597"/>
        <end position="614"/>
    </location>
</feature>
<dbReference type="InterPro" id="IPR008967">
    <property type="entry name" value="p53-like_TF_DNA-bd_sf"/>
</dbReference>
<feature type="domain" description="NDT80" evidence="4">
    <location>
        <begin position="97"/>
        <end position="349"/>
    </location>
</feature>
<accession>A0A9N9B8C0</accession>
<dbReference type="PANTHER" id="PTHR35144:SF2">
    <property type="entry name" value="MEIOSIS-SPECIFIC TRANSCRIPTION FACTOR NDT80"/>
    <property type="match status" value="1"/>
</dbReference>
<evidence type="ECO:0000313" key="6">
    <source>
        <dbReference type="Proteomes" id="UP000789342"/>
    </source>
</evidence>
<dbReference type="Proteomes" id="UP000789342">
    <property type="component" value="Unassembled WGS sequence"/>
</dbReference>
<keyword evidence="6" id="KW-1185">Reference proteome</keyword>
<feature type="compositionally biased region" description="Polar residues" evidence="3">
    <location>
        <begin position="529"/>
        <end position="557"/>
    </location>
</feature>
<dbReference type="InterPro" id="IPR037141">
    <property type="entry name" value="NDT80_DNA-bd_dom_sf"/>
</dbReference>
<dbReference type="GO" id="GO:0051321">
    <property type="term" value="P:meiotic cell cycle"/>
    <property type="evidence" value="ECO:0007669"/>
    <property type="project" value="TreeGrafter"/>
</dbReference>